<organism evidence="1">
    <name type="scientific">marine sediment metagenome</name>
    <dbReference type="NCBI Taxonomy" id="412755"/>
    <lineage>
        <taxon>unclassified sequences</taxon>
        <taxon>metagenomes</taxon>
        <taxon>ecological metagenomes</taxon>
    </lineage>
</organism>
<feature type="non-terminal residue" evidence="1">
    <location>
        <position position="65"/>
    </location>
</feature>
<dbReference type="InterPro" id="IPR029063">
    <property type="entry name" value="SAM-dependent_MTases_sf"/>
</dbReference>
<dbReference type="AlphaFoldDB" id="X1VLQ1"/>
<gene>
    <name evidence="1" type="ORF">S12H4_62141</name>
</gene>
<evidence type="ECO:0000313" key="1">
    <source>
        <dbReference type="EMBL" id="GAJ16796.1"/>
    </source>
</evidence>
<name>X1VLQ1_9ZZZZ</name>
<reference evidence="1" key="1">
    <citation type="journal article" date="2014" name="Front. Microbiol.">
        <title>High frequency of phylogenetically diverse reductive dehalogenase-homologous genes in deep subseafloor sedimentary metagenomes.</title>
        <authorList>
            <person name="Kawai M."/>
            <person name="Futagami T."/>
            <person name="Toyoda A."/>
            <person name="Takaki Y."/>
            <person name="Nishi S."/>
            <person name="Hori S."/>
            <person name="Arai W."/>
            <person name="Tsubouchi T."/>
            <person name="Morono Y."/>
            <person name="Uchiyama I."/>
            <person name="Ito T."/>
            <person name="Fujiyama A."/>
            <person name="Inagaki F."/>
            <person name="Takami H."/>
        </authorList>
    </citation>
    <scope>NUCLEOTIDE SEQUENCE</scope>
    <source>
        <strain evidence="1">Expedition CK06-06</strain>
    </source>
</reference>
<proteinExistence type="predicted"/>
<dbReference type="EMBL" id="BARW01041543">
    <property type="protein sequence ID" value="GAJ16796.1"/>
    <property type="molecule type" value="Genomic_DNA"/>
</dbReference>
<dbReference type="SUPFAM" id="SSF53335">
    <property type="entry name" value="S-adenosyl-L-methionine-dependent methyltransferases"/>
    <property type="match status" value="1"/>
</dbReference>
<comment type="caution">
    <text evidence="1">The sequence shown here is derived from an EMBL/GenBank/DDBJ whole genome shotgun (WGS) entry which is preliminary data.</text>
</comment>
<protein>
    <submittedName>
        <fullName evidence="1">Uncharacterized protein</fullName>
    </submittedName>
</protein>
<accession>X1VLQ1</accession>
<sequence length="65" mass="7427">MKDILKNLYYPDSPYEFSVLPADILGQVYEQFLGKVIHLTPAHHAVVEDKPEVRKAGGVYYTPTY</sequence>